<dbReference type="eggNOG" id="KOG1801">
    <property type="taxonomic scope" value="Eukaryota"/>
</dbReference>
<dbReference type="InterPro" id="IPR041679">
    <property type="entry name" value="DNA2/NAM7-like_C"/>
</dbReference>
<feature type="domain" description="DUF6469" evidence="7">
    <location>
        <begin position="152"/>
        <end position="239"/>
    </location>
</feature>
<evidence type="ECO:0000256" key="3">
    <source>
        <dbReference type="ARBA" id="ARBA00022806"/>
    </source>
</evidence>
<feature type="domain" description="DNA2/NAM7 helicase-like C-terminal" evidence="6">
    <location>
        <begin position="659"/>
        <end position="854"/>
    </location>
</feature>
<proteinExistence type="predicted"/>
<evidence type="ECO:0000256" key="2">
    <source>
        <dbReference type="ARBA" id="ARBA00022801"/>
    </source>
</evidence>
<dbReference type="GO" id="GO:0005694">
    <property type="term" value="C:chromosome"/>
    <property type="evidence" value="ECO:0007669"/>
    <property type="project" value="UniProtKB-ARBA"/>
</dbReference>
<organism evidence="8 9">
    <name type="scientific">Amborella trichopoda</name>
    <dbReference type="NCBI Taxonomy" id="13333"/>
    <lineage>
        <taxon>Eukaryota</taxon>
        <taxon>Viridiplantae</taxon>
        <taxon>Streptophyta</taxon>
        <taxon>Embryophyta</taxon>
        <taxon>Tracheophyta</taxon>
        <taxon>Spermatophyta</taxon>
        <taxon>Magnoliopsida</taxon>
        <taxon>Amborellales</taxon>
        <taxon>Amborellaceae</taxon>
        <taxon>Amborella</taxon>
    </lineage>
</organism>
<feature type="domain" description="DNA2/NAM7 helicase helicase" evidence="5">
    <location>
        <begin position="285"/>
        <end position="651"/>
    </location>
</feature>
<dbReference type="CDD" id="cd18808">
    <property type="entry name" value="SF1_C_Upf1"/>
    <property type="match status" value="1"/>
</dbReference>
<evidence type="ECO:0000313" key="9">
    <source>
        <dbReference type="Proteomes" id="UP000017836"/>
    </source>
</evidence>
<dbReference type="GO" id="GO:0004386">
    <property type="term" value="F:helicase activity"/>
    <property type="evidence" value="ECO:0007669"/>
    <property type="project" value="UniProtKB-KW"/>
</dbReference>
<keyword evidence="3" id="KW-0347">Helicase</keyword>
<keyword evidence="4" id="KW-0067">ATP-binding</keyword>
<accession>W1PQT3</accession>
<dbReference type="InterPro" id="IPR045529">
    <property type="entry name" value="DUF6469"/>
</dbReference>
<name>W1PQT3_AMBTC</name>
<evidence type="ECO:0000259" key="6">
    <source>
        <dbReference type="Pfam" id="PF13087"/>
    </source>
</evidence>
<dbReference type="GO" id="GO:0003723">
    <property type="term" value="F:RNA binding"/>
    <property type="evidence" value="ECO:0000318"/>
    <property type="project" value="GO_Central"/>
</dbReference>
<dbReference type="FunFam" id="3.40.50.300:FF:000326">
    <property type="entry name" value="P-loop containing nucleoside triphosphate hydrolase"/>
    <property type="match status" value="1"/>
</dbReference>
<keyword evidence="2" id="KW-0378">Hydrolase</keyword>
<keyword evidence="1" id="KW-0547">Nucleotide-binding</keyword>
<dbReference type="OMA" id="CESTIPF"/>
<dbReference type="Pfam" id="PF13087">
    <property type="entry name" value="AAA_12"/>
    <property type="match status" value="1"/>
</dbReference>
<dbReference type="HOGENOM" id="CLU_005995_1_0_1"/>
<evidence type="ECO:0000256" key="1">
    <source>
        <dbReference type="ARBA" id="ARBA00022741"/>
    </source>
</evidence>
<dbReference type="InterPro" id="IPR027417">
    <property type="entry name" value="P-loop_NTPase"/>
</dbReference>
<reference evidence="9" key="1">
    <citation type="journal article" date="2013" name="Science">
        <title>The Amborella genome and the evolution of flowering plants.</title>
        <authorList>
            <consortium name="Amborella Genome Project"/>
        </authorList>
    </citation>
    <scope>NUCLEOTIDE SEQUENCE [LARGE SCALE GENOMIC DNA]</scope>
</reference>
<protein>
    <recommendedName>
        <fullName evidence="10">Helicase ATP-binding domain-containing protein</fullName>
    </recommendedName>
</protein>
<dbReference type="Pfam" id="PF20073">
    <property type="entry name" value="DUF6469"/>
    <property type="match status" value="1"/>
</dbReference>
<evidence type="ECO:0000259" key="7">
    <source>
        <dbReference type="Pfam" id="PF20073"/>
    </source>
</evidence>
<dbReference type="SUPFAM" id="SSF52540">
    <property type="entry name" value="P-loop containing nucleoside triphosphate hydrolases"/>
    <property type="match status" value="1"/>
</dbReference>
<dbReference type="EMBL" id="KI392980">
    <property type="protein sequence ID" value="ERN09580.1"/>
    <property type="molecule type" value="Genomic_DNA"/>
</dbReference>
<dbReference type="PANTHER" id="PTHR10887">
    <property type="entry name" value="DNA2/NAM7 HELICASE FAMILY"/>
    <property type="match status" value="1"/>
</dbReference>
<dbReference type="InterPro" id="IPR047187">
    <property type="entry name" value="SF1_C_Upf1"/>
</dbReference>
<dbReference type="Gene3D" id="3.40.50.300">
    <property type="entry name" value="P-loop containing nucleotide triphosphate hydrolases"/>
    <property type="match status" value="2"/>
</dbReference>
<dbReference type="PANTHER" id="PTHR10887:SF522">
    <property type="entry name" value="P-LOOP CONTAINING NUCLEOSIDE TRIPHOSPHATE HYDROLASES SUPERFAMILY PROTEIN"/>
    <property type="match status" value="1"/>
</dbReference>
<dbReference type="InterPro" id="IPR041677">
    <property type="entry name" value="DNA2/NAM7_AAA_11"/>
</dbReference>
<dbReference type="GO" id="GO:0016787">
    <property type="term" value="F:hydrolase activity"/>
    <property type="evidence" value="ECO:0007669"/>
    <property type="project" value="UniProtKB-KW"/>
</dbReference>
<dbReference type="GO" id="GO:0005524">
    <property type="term" value="F:ATP binding"/>
    <property type="evidence" value="ECO:0007669"/>
    <property type="project" value="UniProtKB-KW"/>
</dbReference>
<evidence type="ECO:0000256" key="4">
    <source>
        <dbReference type="ARBA" id="ARBA00022840"/>
    </source>
</evidence>
<evidence type="ECO:0000259" key="5">
    <source>
        <dbReference type="Pfam" id="PF13086"/>
    </source>
</evidence>
<evidence type="ECO:0000313" key="8">
    <source>
        <dbReference type="EMBL" id="ERN09580.1"/>
    </source>
</evidence>
<dbReference type="InterPro" id="IPR045055">
    <property type="entry name" value="DNA2/NAM7-like"/>
</dbReference>
<dbReference type="Gramene" id="ERN09580">
    <property type="protein sequence ID" value="ERN09580"/>
    <property type="gene ID" value="AMTR_s00029p00163850"/>
</dbReference>
<dbReference type="AlphaFoldDB" id="W1PQT3"/>
<keyword evidence="9" id="KW-1185">Reference proteome</keyword>
<sequence length="924" mass="103462">MTDVVLQIGNMNNVEVKKKSAKKDVIQFDNKDKVEKKKNSEKTKVIEFEKQKKKKSKKHEIIDLRSVILNWSFSDIMNEYLYKDQVTDIPQRFSSPDHYFGSFVFPLLEEIRAQLNQSFQTISKAPWTLVLERWGKSTYILSTNSGESFGNGYKPHCGDVILLSTTKPNSIEDLFRADSYHGLGVISVVDDNRSSDCKVILFTMKKRLLDVPPFDAGCVAMFLMTLTPNLRIWKSLHRIGAKEEALGIFGELLCSSSDSGKTTCDSCSRGVLDKNLKSTFNSFGLNDSQTKAVYSASSSIRCNHTYSVKLIWGPPGTGKTRTICSILWVALHMNCATLTCAPTNVAIHEIGSRIVDLVKISLKAIHGASSFGFPLGDILLIGNEQRLGVDNQIGDIYIDYRIRALAECFGPSGWKKKISSAIENFQSYVDEYDPSLGMRSKKKRQKFVGAFREKFAKLVLPMNDCISAFWTHLPLTFLNQNEFGDSLRKLGKLHDSFLSLSKTAELNGIKLKKFMGCLCINQEMDLVSSLSGEKKGDIEVSMEEILFMLSKEALQVLQALHNSLNTSLPKNLKGDTLKKFILKQASLVLCTTSGSSTLTYGIMKKDFHLLIVDEASQLKEAESIIPLHLHRLRHAIFIGDERQLPALIISKASERAGFGKSLFERLRSLDSVTHLLNEQYRMHPSISCFPNTTFYDRLISDGPNVKSSSYAKRYLSNRIYGTYAFINVADGREEKESSGKSLKNLVEADIVMIIVKKLFKAWLAKKGTPLSVGIVSPYNAQVETIQKLQKKCQFPDNFSVRVKSIDGFQGSEEDIIILSTVRANQLGSIGFLSDLNRTNVALTRARYSLWIVGSGPTLIKSGSIWAKLVFDAMERGCFYEVNEDPDLVKSVVNFPGKNRMAKSSNVQAVDSANELWRHFAELGL</sequence>
<evidence type="ECO:0008006" key="10">
    <source>
        <dbReference type="Google" id="ProtNLM"/>
    </source>
</evidence>
<gene>
    <name evidence="8" type="ORF">AMTR_s00029p00163850</name>
</gene>
<dbReference type="Proteomes" id="UP000017836">
    <property type="component" value="Unassembled WGS sequence"/>
</dbReference>
<dbReference type="Pfam" id="PF13086">
    <property type="entry name" value="AAA_11"/>
    <property type="match status" value="1"/>
</dbReference>